<proteinExistence type="predicted"/>
<reference evidence="3" key="1">
    <citation type="submission" date="2011-05" db="EMBL/GenBank/DDBJ databases">
        <authorList>
            <person name="Richards S.R."/>
            <person name="Qu J."/>
            <person name="Jiang H."/>
            <person name="Jhangiani S.N."/>
            <person name="Agravi P."/>
            <person name="Goodspeed R."/>
            <person name="Gross S."/>
            <person name="Mandapat C."/>
            <person name="Jackson L."/>
            <person name="Mathew T."/>
            <person name="Pu L."/>
            <person name="Thornton R."/>
            <person name="Saada N."/>
            <person name="Wilczek-Boney K.B."/>
            <person name="Lee S."/>
            <person name="Kovar C."/>
            <person name="Wu Y."/>
            <person name="Scherer S.E."/>
            <person name="Worley K.C."/>
            <person name="Muzny D.M."/>
            <person name="Gibbs R."/>
        </authorList>
    </citation>
    <scope>NUCLEOTIDE SEQUENCE</scope>
    <source>
        <strain evidence="3">Brora</strain>
    </source>
</reference>
<evidence type="ECO:0000256" key="1">
    <source>
        <dbReference type="SAM" id="MobiDB-lite"/>
    </source>
</evidence>
<dbReference type="EnsemblMetazoa" id="SMAR015046-RA">
    <property type="protein sequence ID" value="SMAR015046-PA"/>
    <property type="gene ID" value="SMAR015046"/>
</dbReference>
<evidence type="ECO:0000313" key="3">
    <source>
        <dbReference type="Proteomes" id="UP000014500"/>
    </source>
</evidence>
<reference evidence="2" key="2">
    <citation type="submission" date="2015-02" db="UniProtKB">
        <authorList>
            <consortium name="EnsemblMetazoa"/>
        </authorList>
    </citation>
    <scope>IDENTIFICATION</scope>
</reference>
<evidence type="ECO:0000313" key="2">
    <source>
        <dbReference type="EnsemblMetazoa" id="SMAR015046-PA"/>
    </source>
</evidence>
<feature type="region of interest" description="Disordered" evidence="1">
    <location>
        <begin position="1"/>
        <end position="20"/>
    </location>
</feature>
<dbReference type="Proteomes" id="UP000014500">
    <property type="component" value="Unassembled WGS sequence"/>
</dbReference>
<dbReference type="AlphaFoldDB" id="T1JMG6"/>
<keyword evidence="3" id="KW-1185">Reference proteome</keyword>
<name>T1JMG6_STRMM</name>
<accession>T1JMG6</accession>
<dbReference type="HOGENOM" id="CLU_2405777_0_0_1"/>
<protein>
    <submittedName>
        <fullName evidence="2">Uncharacterized protein</fullName>
    </submittedName>
</protein>
<sequence length="93" mass="10411">VLTSSRGGSSLIKQGTEETLTGSRTLRKKNALACQSNGVRSLEDGEETGERSDAMLISGDFRTLDFKYENRGFDSRPVLSFCFLKSKRMRIRD</sequence>
<organism evidence="2 3">
    <name type="scientific">Strigamia maritima</name>
    <name type="common">European centipede</name>
    <name type="synonym">Geophilus maritimus</name>
    <dbReference type="NCBI Taxonomy" id="126957"/>
    <lineage>
        <taxon>Eukaryota</taxon>
        <taxon>Metazoa</taxon>
        <taxon>Ecdysozoa</taxon>
        <taxon>Arthropoda</taxon>
        <taxon>Myriapoda</taxon>
        <taxon>Chilopoda</taxon>
        <taxon>Pleurostigmophora</taxon>
        <taxon>Geophilomorpha</taxon>
        <taxon>Linotaeniidae</taxon>
        <taxon>Strigamia</taxon>
    </lineage>
</organism>
<dbReference type="EMBL" id="JH431967">
    <property type="status" value="NOT_ANNOTATED_CDS"/>
    <property type="molecule type" value="Genomic_DNA"/>
</dbReference>